<dbReference type="Proteomes" id="UP000218505">
    <property type="component" value="Chromosome"/>
</dbReference>
<keyword evidence="5" id="KW-1185">Reference proteome</keyword>
<dbReference type="InterPro" id="IPR002656">
    <property type="entry name" value="Acyl_transf_3_dom"/>
</dbReference>
<keyword evidence="1" id="KW-1133">Transmembrane helix</keyword>
<feature type="transmembrane region" description="Helical" evidence="1">
    <location>
        <begin position="243"/>
        <end position="265"/>
    </location>
</feature>
<dbReference type="InterPro" id="IPR050879">
    <property type="entry name" value="Acyltransferase_3"/>
</dbReference>
<sequence>MTSDVLAPAPPRPVEGKRRYRAELQGLRAIAALLVVVYHVWLGRVSGGVDAFFLISGFLVTGQLTRMAERGGVQYRTYWLNTAKRLFPAASAVLLVTVIGSVMFLPEHRWPVTVEEVFASLLLLENWQLTSAATDYFNSHVEASPVQHFWSLSVQGQIYLTWPLLVGAAALAARHLRINATRAVAVVLTLVLALSLAHSVELTNANQPLAYFSTTTRLWEFALGGLLALAIDKVELPARLRLALGWLGVLMLASCGMLLQVGTMFPGWAALWPTVATALVLLAGHTGSPIGADRLLSTRPLRYLGDISYSLYLWHWPILVLYLVARDRTEVGLLGGLGIITLSLLLAAFTHRYVERPTRKGRFRLVAAAMVPVIAATAVWQLTSDRRLTGYVAEVSDDSHPGAIARTEGYAYSGDDNARLVPPMVAMTDQWSLIPGASCERPDAATPQLEVCTGPVDGEPTRKIVIVGDSHAQQYTEAFLPTAERLNWQLITMIKGACPFSTESETVRGDRECEDWNAAAAERIVDLEPDAVVTMATRTIRLDHDEETPDGFVAQWRNLEEAGIPVVAIRDSPRYDYSPSECAARYGAEDERCVMKRSDLVALTIGPPYERRDDIPANVSFLDFTDYYCTADICPPAIGNVLLYFDDNHLTSSYMLTMNPIVEPAVLGALGWNEE</sequence>
<evidence type="ECO:0000313" key="4">
    <source>
        <dbReference type="EMBL" id="ATE56387.1"/>
    </source>
</evidence>
<feature type="transmembrane region" description="Helical" evidence="1">
    <location>
        <begin position="180"/>
        <end position="197"/>
    </location>
</feature>
<accession>A0A290ZBL4</accession>
<name>A0A290ZBL4_9PSEU</name>
<feature type="transmembrane region" description="Helical" evidence="1">
    <location>
        <begin position="209"/>
        <end position="231"/>
    </location>
</feature>
<keyword evidence="4" id="KW-0808">Transferase</keyword>
<evidence type="ECO:0000259" key="3">
    <source>
        <dbReference type="Pfam" id="PF19040"/>
    </source>
</evidence>
<gene>
    <name evidence="4" type="ORF">CNX65_26515</name>
</gene>
<dbReference type="RefSeq" id="WP_096496185.1">
    <property type="nucleotide sequence ID" value="NZ_CP023445.1"/>
</dbReference>
<feature type="domain" description="Acyltransferase 3" evidence="2">
    <location>
        <begin position="22"/>
        <end position="347"/>
    </location>
</feature>
<dbReference type="Pfam" id="PF19040">
    <property type="entry name" value="SGNH"/>
    <property type="match status" value="1"/>
</dbReference>
<feature type="domain" description="SGNH" evidence="3">
    <location>
        <begin position="439"/>
        <end position="663"/>
    </location>
</feature>
<dbReference type="EMBL" id="CP023445">
    <property type="protein sequence ID" value="ATE56387.1"/>
    <property type="molecule type" value="Genomic_DNA"/>
</dbReference>
<feature type="transmembrane region" description="Helical" evidence="1">
    <location>
        <begin position="48"/>
        <end position="65"/>
    </location>
</feature>
<dbReference type="PANTHER" id="PTHR23028:SF53">
    <property type="entry name" value="ACYL_TRANSF_3 DOMAIN-CONTAINING PROTEIN"/>
    <property type="match status" value="1"/>
</dbReference>
<dbReference type="GO" id="GO:0016020">
    <property type="term" value="C:membrane"/>
    <property type="evidence" value="ECO:0007669"/>
    <property type="project" value="TreeGrafter"/>
</dbReference>
<keyword evidence="1" id="KW-0472">Membrane</keyword>
<feature type="transmembrane region" description="Helical" evidence="1">
    <location>
        <begin position="156"/>
        <end position="173"/>
    </location>
</feature>
<dbReference type="InterPro" id="IPR043968">
    <property type="entry name" value="SGNH"/>
</dbReference>
<dbReference type="GO" id="GO:0009103">
    <property type="term" value="P:lipopolysaccharide biosynthetic process"/>
    <property type="evidence" value="ECO:0007669"/>
    <property type="project" value="TreeGrafter"/>
</dbReference>
<dbReference type="GO" id="GO:0016747">
    <property type="term" value="F:acyltransferase activity, transferring groups other than amino-acyl groups"/>
    <property type="evidence" value="ECO:0007669"/>
    <property type="project" value="InterPro"/>
</dbReference>
<dbReference type="Pfam" id="PF01757">
    <property type="entry name" value="Acyl_transf_3"/>
    <property type="match status" value="1"/>
</dbReference>
<dbReference type="PANTHER" id="PTHR23028">
    <property type="entry name" value="ACETYLTRANSFERASE"/>
    <property type="match status" value="1"/>
</dbReference>
<keyword evidence="4" id="KW-0012">Acyltransferase</keyword>
<protein>
    <submittedName>
        <fullName evidence="4">Acyltransferase</fullName>
    </submittedName>
</protein>
<feature type="transmembrane region" description="Helical" evidence="1">
    <location>
        <begin position="331"/>
        <end position="351"/>
    </location>
</feature>
<evidence type="ECO:0000256" key="1">
    <source>
        <dbReference type="SAM" id="Phobius"/>
    </source>
</evidence>
<organism evidence="4 5">
    <name type="scientific">Actinosynnema pretiosum</name>
    <dbReference type="NCBI Taxonomy" id="42197"/>
    <lineage>
        <taxon>Bacteria</taxon>
        <taxon>Bacillati</taxon>
        <taxon>Actinomycetota</taxon>
        <taxon>Actinomycetes</taxon>
        <taxon>Pseudonocardiales</taxon>
        <taxon>Pseudonocardiaceae</taxon>
        <taxon>Actinosynnema</taxon>
    </lineage>
</organism>
<feature type="transmembrane region" description="Helical" evidence="1">
    <location>
        <begin position="86"/>
        <end position="105"/>
    </location>
</feature>
<feature type="transmembrane region" description="Helical" evidence="1">
    <location>
        <begin position="363"/>
        <end position="382"/>
    </location>
</feature>
<feature type="transmembrane region" description="Helical" evidence="1">
    <location>
        <begin position="303"/>
        <end position="325"/>
    </location>
</feature>
<evidence type="ECO:0000313" key="5">
    <source>
        <dbReference type="Proteomes" id="UP000218505"/>
    </source>
</evidence>
<reference evidence="4" key="1">
    <citation type="submission" date="2017-09" db="EMBL/GenBank/DDBJ databases">
        <title>Complete Genome Sequence of ansamitocin-producing Bacterium Actinosynnema pretiosum X47.</title>
        <authorList>
            <person name="Cao G."/>
            <person name="Zong G."/>
            <person name="Zhong C."/>
            <person name="Fu J."/>
        </authorList>
    </citation>
    <scope>NUCLEOTIDE SEQUENCE [LARGE SCALE GENOMIC DNA]</scope>
    <source>
        <strain evidence="4">X47</strain>
    </source>
</reference>
<keyword evidence="1" id="KW-0812">Transmembrane</keyword>
<feature type="transmembrane region" description="Helical" evidence="1">
    <location>
        <begin position="271"/>
        <end position="291"/>
    </location>
</feature>
<dbReference type="AlphaFoldDB" id="A0A290ZBL4"/>
<dbReference type="KEGG" id="apre:CNX65_26515"/>
<evidence type="ECO:0000259" key="2">
    <source>
        <dbReference type="Pfam" id="PF01757"/>
    </source>
</evidence>
<proteinExistence type="predicted"/>